<dbReference type="PANTHER" id="PTHR17490:SF16">
    <property type="entry name" value="THREONYLCARBAMOYL-AMP SYNTHASE"/>
    <property type="match status" value="1"/>
</dbReference>
<dbReference type="FunCoup" id="B2A3I0">
    <property type="interactions" value="345"/>
</dbReference>
<dbReference type="GO" id="GO:0005737">
    <property type="term" value="C:cytoplasm"/>
    <property type="evidence" value="ECO:0007669"/>
    <property type="project" value="UniProtKB-SubCell"/>
</dbReference>
<comment type="subcellular location">
    <subcellularLocation>
        <location evidence="1 13">Cytoplasm</location>
    </subcellularLocation>
</comment>
<reference evidence="16 17" key="2">
    <citation type="journal article" date="2011" name="J. Bacteriol.">
        <title>Complete genome sequence of the anaerobic, halophilic alkalithermophile Natranaerobius thermophilus JW/NM-WN-LF.</title>
        <authorList>
            <person name="Zhao B."/>
            <person name="Mesbah N.M."/>
            <person name="Dalin E."/>
            <person name="Goodwin L."/>
            <person name="Nolan M."/>
            <person name="Pitluck S."/>
            <person name="Chertkov O."/>
            <person name="Brettin T.S."/>
            <person name="Han J."/>
            <person name="Larimer F.W."/>
            <person name="Land M.L."/>
            <person name="Hauser L."/>
            <person name="Kyrpides N."/>
            <person name="Wiegel J."/>
        </authorList>
    </citation>
    <scope>NUCLEOTIDE SEQUENCE [LARGE SCALE GENOMIC DNA]</scope>
    <source>
        <strain evidence="17">ATCC BAA-1301 / DSM 18059 / JW/NM-WN-LF</strain>
    </source>
</reference>
<keyword evidence="17" id="KW-1185">Reference proteome</keyword>
<keyword evidence="8 13" id="KW-0548">Nucleotidyltransferase</keyword>
<evidence type="ECO:0000259" key="15">
    <source>
        <dbReference type="PROSITE" id="PS51163"/>
    </source>
</evidence>
<dbReference type="SUPFAM" id="SSF55821">
    <property type="entry name" value="YrdC/RibB"/>
    <property type="match status" value="1"/>
</dbReference>
<dbReference type="Gene3D" id="3.90.870.10">
    <property type="entry name" value="DHBP synthase"/>
    <property type="match status" value="1"/>
</dbReference>
<evidence type="ECO:0000256" key="9">
    <source>
        <dbReference type="ARBA" id="ARBA00022741"/>
    </source>
</evidence>
<keyword evidence="6 13" id="KW-0808">Transferase</keyword>
<dbReference type="InterPro" id="IPR017945">
    <property type="entry name" value="DHBP_synth_RibB-like_a/b_dom"/>
</dbReference>
<feature type="binding site" evidence="14">
    <location>
        <position position="59"/>
    </location>
    <ligand>
        <name>ATP</name>
        <dbReference type="ChEBI" id="CHEBI:30616"/>
    </ligand>
</feature>
<evidence type="ECO:0000256" key="6">
    <source>
        <dbReference type="ARBA" id="ARBA00022679"/>
    </source>
</evidence>
<dbReference type="GO" id="GO:0003725">
    <property type="term" value="F:double-stranded RNA binding"/>
    <property type="evidence" value="ECO:0007669"/>
    <property type="project" value="UniProtKB-UniRule"/>
</dbReference>
<keyword evidence="5 13" id="KW-0963">Cytoplasm</keyword>
<dbReference type="PROSITE" id="PS51163">
    <property type="entry name" value="YRDC"/>
    <property type="match status" value="1"/>
</dbReference>
<reference evidence="16 17" key="1">
    <citation type="submission" date="2008-04" db="EMBL/GenBank/DDBJ databases">
        <title>Complete sequence of chromosome of Natranaerobius thermophilus JW/NM-WN-LF.</title>
        <authorList>
            <consortium name="US DOE Joint Genome Institute"/>
            <person name="Copeland A."/>
            <person name="Lucas S."/>
            <person name="Lapidus A."/>
            <person name="Glavina del Rio T."/>
            <person name="Dalin E."/>
            <person name="Tice H."/>
            <person name="Bruce D."/>
            <person name="Goodwin L."/>
            <person name="Pitluck S."/>
            <person name="Chertkov O."/>
            <person name="Brettin T."/>
            <person name="Detter J.C."/>
            <person name="Han C."/>
            <person name="Kuske C.R."/>
            <person name="Schmutz J."/>
            <person name="Larimer F."/>
            <person name="Land M."/>
            <person name="Hauser L."/>
            <person name="Kyrpides N."/>
            <person name="Lykidis A."/>
            <person name="Mesbah N.M."/>
            <person name="Wiegel J."/>
        </authorList>
    </citation>
    <scope>NUCLEOTIDE SEQUENCE [LARGE SCALE GENOMIC DNA]</scope>
    <source>
        <strain evidence="17">ATCC BAA-1301 / DSM 18059 / JW/NM-WN-LF</strain>
    </source>
</reference>
<evidence type="ECO:0000313" key="16">
    <source>
        <dbReference type="EMBL" id="ACB86409.1"/>
    </source>
</evidence>
<feature type="binding site" evidence="14">
    <location>
        <position position="181"/>
    </location>
    <ligand>
        <name>L-threonine</name>
        <dbReference type="ChEBI" id="CHEBI:57926"/>
    </ligand>
</feature>
<dbReference type="NCBIfam" id="TIGR00057">
    <property type="entry name" value="L-threonylcarbamoyladenylate synthase"/>
    <property type="match status" value="1"/>
</dbReference>
<accession>B2A3I0</accession>
<dbReference type="PIRSF" id="PIRSF004930">
    <property type="entry name" value="Tln_factor_SUA5"/>
    <property type="match status" value="1"/>
</dbReference>
<dbReference type="PANTHER" id="PTHR17490">
    <property type="entry name" value="SUA5"/>
    <property type="match status" value="1"/>
</dbReference>
<dbReference type="Pfam" id="PF01300">
    <property type="entry name" value="Sua5_yciO_yrdC"/>
    <property type="match status" value="1"/>
</dbReference>
<evidence type="ECO:0000256" key="3">
    <source>
        <dbReference type="ARBA" id="ARBA00012584"/>
    </source>
</evidence>
<comment type="similarity">
    <text evidence="2 13">Belongs to the SUA5 family.</text>
</comment>
<dbReference type="InterPro" id="IPR010923">
    <property type="entry name" value="T(6)A37_SUA5"/>
</dbReference>
<feature type="binding site" evidence="14">
    <location>
        <position position="36"/>
    </location>
    <ligand>
        <name>L-threonine</name>
        <dbReference type="ChEBI" id="CHEBI:57926"/>
    </ligand>
</feature>
<evidence type="ECO:0000313" key="17">
    <source>
        <dbReference type="Proteomes" id="UP000001683"/>
    </source>
</evidence>
<feature type="binding site" evidence="14">
    <location>
        <position position="141"/>
    </location>
    <ligand>
        <name>L-threonine</name>
        <dbReference type="ChEBI" id="CHEBI:57926"/>
    </ligand>
</feature>
<name>B2A3I0_NATTJ</name>
<dbReference type="GO" id="GO:0005524">
    <property type="term" value="F:ATP binding"/>
    <property type="evidence" value="ECO:0007669"/>
    <property type="project" value="UniProtKB-UniRule"/>
</dbReference>
<comment type="function">
    <text evidence="13">Required for the formation of a threonylcarbamoyl group on adenosine at position 37 (t(6)A37) in tRNAs that read codons beginning with adenine.</text>
</comment>
<dbReference type="EC" id="2.7.7.87" evidence="3 13"/>
<dbReference type="RefSeq" id="WP_012449241.1">
    <property type="nucleotide sequence ID" value="NC_010718.1"/>
</dbReference>
<evidence type="ECO:0000256" key="13">
    <source>
        <dbReference type="PIRNR" id="PIRNR004930"/>
    </source>
</evidence>
<evidence type="ECO:0000256" key="1">
    <source>
        <dbReference type="ARBA" id="ARBA00004496"/>
    </source>
</evidence>
<protein>
    <recommendedName>
        <fullName evidence="4 13">Threonylcarbamoyl-AMP synthase</fullName>
        <shortName evidence="13">TC-AMP synthase</shortName>
        <ecNumber evidence="3 13">2.7.7.87</ecNumber>
    </recommendedName>
    <alternativeName>
        <fullName evidence="11 13">L-threonylcarbamoyladenylate synthase</fullName>
    </alternativeName>
</protein>
<feature type="binding site" evidence="14">
    <location>
        <position position="121"/>
    </location>
    <ligand>
        <name>L-threonine</name>
        <dbReference type="ChEBI" id="CHEBI:57926"/>
    </ligand>
</feature>
<dbReference type="STRING" id="457570.Nther_2862"/>
<dbReference type="GO" id="GO:0061710">
    <property type="term" value="F:L-threonylcarbamoyladenylate synthase"/>
    <property type="evidence" value="ECO:0007669"/>
    <property type="project" value="UniProtKB-EC"/>
</dbReference>
<dbReference type="OrthoDB" id="9814580at2"/>
<dbReference type="Pfam" id="PF03481">
    <property type="entry name" value="Sua5_C"/>
    <property type="match status" value="1"/>
</dbReference>
<keyword evidence="10 13" id="KW-0067">ATP-binding</keyword>
<dbReference type="InterPro" id="IPR005145">
    <property type="entry name" value="Sua5_C"/>
</dbReference>
<evidence type="ECO:0000256" key="4">
    <source>
        <dbReference type="ARBA" id="ARBA00015492"/>
    </source>
</evidence>
<gene>
    <name evidence="16" type="ordered locus">Nther_2862</name>
</gene>
<dbReference type="InterPro" id="IPR038385">
    <property type="entry name" value="Sua5/YwlC_C"/>
</dbReference>
<feature type="binding site" evidence="14">
    <location>
        <position position="117"/>
    </location>
    <ligand>
        <name>ATP</name>
        <dbReference type="ChEBI" id="CHEBI:30616"/>
    </ligand>
</feature>
<evidence type="ECO:0000256" key="8">
    <source>
        <dbReference type="ARBA" id="ARBA00022695"/>
    </source>
</evidence>
<dbReference type="EMBL" id="CP001034">
    <property type="protein sequence ID" value="ACB86409.1"/>
    <property type="molecule type" value="Genomic_DNA"/>
</dbReference>
<evidence type="ECO:0000256" key="5">
    <source>
        <dbReference type="ARBA" id="ARBA00022490"/>
    </source>
</evidence>
<evidence type="ECO:0000256" key="7">
    <source>
        <dbReference type="ARBA" id="ARBA00022694"/>
    </source>
</evidence>
<evidence type="ECO:0000256" key="10">
    <source>
        <dbReference type="ARBA" id="ARBA00022840"/>
    </source>
</evidence>
<dbReference type="Proteomes" id="UP000001683">
    <property type="component" value="Chromosome"/>
</dbReference>
<evidence type="ECO:0000256" key="11">
    <source>
        <dbReference type="ARBA" id="ARBA00029774"/>
    </source>
</evidence>
<feature type="binding site" evidence="14">
    <location>
        <position position="143"/>
    </location>
    <ligand>
        <name>ATP</name>
        <dbReference type="ChEBI" id="CHEBI:30616"/>
    </ligand>
</feature>
<dbReference type="InterPro" id="IPR050156">
    <property type="entry name" value="TC-AMP_synthase_SUA5"/>
</dbReference>
<dbReference type="FunFam" id="3.90.870.10:FF:000009">
    <property type="entry name" value="Threonylcarbamoyl-AMP synthase, putative"/>
    <property type="match status" value="1"/>
</dbReference>
<comment type="catalytic activity">
    <reaction evidence="12 13">
        <text>L-threonine + hydrogencarbonate + ATP = L-threonylcarbamoyladenylate + diphosphate + H2O</text>
        <dbReference type="Rhea" id="RHEA:36407"/>
        <dbReference type="ChEBI" id="CHEBI:15377"/>
        <dbReference type="ChEBI" id="CHEBI:17544"/>
        <dbReference type="ChEBI" id="CHEBI:30616"/>
        <dbReference type="ChEBI" id="CHEBI:33019"/>
        <dbReference type="ChEBI" id="CHEBI:57926"/>
        <dbReference type="ChEBI" id="CHEBI:73682"/>
        <dbReference type="EC" id="2.7.7.87"/>
    </reaction>
</comment>
<evidence type="ECO:0000256" key="2">
    <source>
        <dbReference type="ARBA" id="ARBA00007663"/>
    </source>
</evidence>
<feature type="domain" description="YrdC-like" evidence="15">
    <location>
        <begin position="14"/>
        <end position="199"/>
    </location>
</feature>
<feature type="binding site" evidence="14">
    <location>
        <position position="195"/>
    </location>
    <ligand>
        <name>ATP</name>
        <dbReference type="ChEBI" id="CHEBI:30616"/>
    </ligand>
</feature>
<dbReference type="InterPro" id="IPR006070">
    <property type="entry name" value="Sua5-like_dom"/>
</dbReference>
<proteinExistence type="inferred from homology"/>
<dbReference type="GO" id="GO:0008033">
    <property type="term" value="P:tRNA processing"/>
    <property type="evidence" value="ECO:0007669"/>
    <property type="project" value="UniProtKB-KW"/>
</dbReference>
<dbReference type="eggNOG" id="COG0009">
    <property type="taxonomic scope" value="Bacteria"/>
</dbReference>
<feature type="binding site" evidence="14">
    <location>
        <position position="68"/>
    </location>
    <ligand>
        <name>L-threonine</name>
        <dbReference type="ChEBI" id="CHEBI:57926"/>
    </ligand>
</feature>
<keyword evidence="9 13" id="KW-0547">Nucleotide-binding</keyword>
<keyword evidence="7 13" id="KW-0819">tRNA processing</keyword>
<evidence type="ECO:0000256" key="14">
    <source>
        <dbReference type="PIRSR" id="PIRSR004930-1"/>
    </source>
</evidence>
<dbReference type="Gene3D" id="3.40.50.11030">
    <property type="entry name" value="Threonylcarbamoyl-AMP synthase, C-terminal domain"/>
    <property type="match status" value="1"/>
</dbReference>
<feature type="binding site" evidence="14">
    <location>
        <position position="63"/>
    </location>
    <ligand>
        <name>ATP</name>
        <dbReference type="ChEBI" id="CHEBI:30616"/>
    </ligand>
</feature>
<dbReference type="KEGG" id="nth:Nther_2862"/>
<feature type="binding site" evidence="14">
    <location>
        <position position="254"/>
    </location>
    <ligand>
        <name>ATP</name>
        <dbReference type="ChEBI" id="CHEBI:30616"/>
    </ligand>
</feature>
<dbReference type="GO" id="GO:0006450">
    <property type="term" value="P:regulation of translational fidelity"/>
    <property type="evidence" value="ECO:0007669"/>
    <property type="project" value="TreeGrafter"/>
</dbReference>
<sequence>MTKFEKVDKIKPDKTIIKQAAGIVRQNGLVAFPTETVYGLGGNGLSPAAIQKIFQAKNRPLDNPVILHLHSVNQVETLGFPPEEFFFLAEKFWPGPLTMIIPKKNIVPREASGGLDTVAVRMPDHNVALALIQEAQVPMAAPSANLSGRPSPTTAAHVELDLSGRIDMIIDGGTTGVGLESTVIDLSEKPYQVLRPGGITAEQLASALDYCQDTFLYTGSEEDYYAEGNQSSCDEMITKDKNSIKSPGVKYRHYSPQGELYLVEGSGHKLLHKMYEYANDFSKQGYRIGILLTNELLEEDGNLHKFCYVRRLGNEDQLTEVAHSLYDALREMDQQGIEIILCRTFSPKGIGVALMNRLLKASNGKVL</sequence>
<dbReference type="GO" id="GO:0000049">
    <property type="term" value="F:tRNA binding"/>
    <property type="evidence" value="ECO:0007669"/>
    <property type="project" value="TreeGrafter"/>
</dbReference>
<dbReference type="AlphaFoldDB" id="B2A3I0"/>
<feature type="binding site" evidence="14">
    <location>
        <position position="151"/>
    </location>
    <ligand>
        <name>ATP</name>
        <dbReference type="ChEBI" id="CHEBI:30616"/>
    </ligand>
</feature>
<dbReference type="InParanoid" id="B2A3I0"/>
<evidence type="ECO:0000256" key="12">
    <source>
        <dbReference type="ARBA" id="ARBA00048366"/>
    </source>
</evidence>
<dbReference type="HOGENOM" id="CLU_031397_0_0_9"/>
<organism evidence="16 17">
    <name type="scientific">Natranaerobius thermophilus (strain ATCC BAA-1301 / DSM 18059 / JW/NM-WN-LF)</name>
    <dbReference type="NCBI Taxonomy" id="457570"/>
    <lineage>
        <taxon>Bacteria</taxon>
        <taxon>Bacillati</taxon>
        <taxon>Bacillota</taxon>
        <taxon>Clostridia</taxon>
        <taxon>Natranaerobiales</taxon>
        <taxon>Natranaerobiaceae</taxon>
        <taxon>Natranaerobius</taxon>
    </lineage>
</organism>